<name>A0A6C0G786_9BACL</name>
<evidence type="ECO:0000313" key="2">
    <source>
        <dbReference type="EMBL" id="QHT63265.1"/>
    </source>
</evidence>
<dbReference type="Gene3D" id="3.30.470.20">
    <property type="entry name" value="ATP-grasp fold, B domain"/>
    <property type="match status" value="1"/>
</dbReference>
<protein>
    <recommendedName>
        <fullName evidence="1">Pyruvate phosphate dikinase AMP/ATP-binding domain-containing protein</fullName>
    </recommendedName>
</protein>
<dbReference type="Gene3D" id="3.30.1490.20">
    <property type="entry name" value="ATP-grasp fold, A domain"/>
    <property type="match status" value="1"/>
</dbReference>
<dbReference type="AlphaFoldDB" id="A0A6C0G786"/>
<dbReference type="Proteomes" id="UP000476064">
    <property type="component" value="Chromosome"/>
</dbReference>
<sequence>MSIVPLRDASDRSQYGGKAVHLSESVRAGLPVPAGLAISCAAAERIAAGQAGAVRLLLSELAALKLPVAVRSSAAGEDGTDRSYAGIFKTVLNAADTEGILSAVREVCSSAYGSRSIAYRDAGFGGADVDAHTGANACVNVDADDSLNIEMDAGPDMEAAKTRPRMAVIVQEMTEADIAGVLFTRHPVTGEDLRLVEAGWGLGESVVAGRMIPDRYSFQRGRAFAVQADLGSKETAIRPLPGGGTMETEVAAADRRRYCLTADRLQALDELAGACERLYGPALDIEWAYAGDKLFLLQCRPITI</sequence>
<dbReference type="RefSeq" id="WP_162359694.1">
    <property type="nucleotide sequence ID" value="NZ_CP048209.1"/>
</dbReference>
<gene>
    <name evidence="2" type="ORF">GXP70_27085</name>
</gene>
<dbReference type="InterPro" id="IPR051549">
    <property type="entry name" value="PEP_Utilizing_Enz"/>
</dbReference>
<dbReference type="SUPFAM" id="SSF56059">
    <property type="entry name" value="Glutathione synthetase ATP-binding domain-like"/>
    <property type="match status" value="2"/>
</dbReference>
<proteinExistence type="predicted"/>
<evidence type="ECO:0000259" key="1">
    <source>
        <dbReference type="Pfam" id="PF01326"/>
    </source>
</evidence>
<accession>A0A6C0G786</accession>
<keyword evidence="3" id="KW-1185">Reference proteome</keyword>
<dbReference type="PANTHER" id="PTHR43615:SF1">
    <property type="entry name" value="PPDK_N DOMAIN-CONTAINING PROTEIN"/>
    <property type="match status" value="1"/>
</dbReference>
<dbReference type="GO" id="GO:0016301">
    <property type="term" value="F:kinase activity"/>
    <property type="evidence" value="ECO:0007669"/>
    <property type="project" value="InterPro"/>
</dbReference>
<dbReference type="EMBL" id="CP048209">
    <property type="protein sequence ID" value="QHT63265.1"/>
    <property type="molecule type" value="Genomic_DNA"/>
</dbReference>
<evidence type="ECO:0000313" key="3">
    <source>
        <dbReference type="Proteomes" id="UP000476064"/>
    </source>
</evidence>
<dbReference type="KEGG" id="plyc:GXP70_27085"/>
<dbReference type="PANTHER" id="PTHR43615">
    <property type="entry name" value="PHOSPHOENOLPYRUVATE SYNTHASE-RELATED"/>
    <property type="match status" value="1"/>
</dbReference>
<dbReference type="InterPro" id="IPR002192">
    <property type="entry name" value="PPDK_AMP/ATP-bd"/>
</dbReference>
<feature type="domain" description="Pyruvate phosphate dikinase AMP/ATP-binding" evidence="1">
    <location>
        <begin position="62"/>
        <end position="303"/>
    </location>
</feature>
<dbReference type="Pfam" id="PF01326">
    <property type="entry name" value="PPDK_N"/>
    <property type="match status" value="1"/>
</dbReference>
<reference evidence="2 3" key="1">
    <citation type="submission" date="2020-01" db="EMBL/GenBank/DDBJ databases">
        <title>Paenibacillus sp. nov., isolated from tomato rhizosphere.</title>
        <authorList>
            <person name="Weon H.-Y."/>
            <person name="Lee S.A."/>
        </authorList>
    </citation>
    <scope>NUCLEOTIDE SEQUENCE [LARGE SCALE GENOMIC DNA]</scope>
    <source>
        <strain evidence="2 3">12200R-189</strain>
    </source>
</reference>
<dbReference type="InterPro" id="IPR013815">
    <property type="entry name" value="ATP_grasp_subdomain_1"/>
</dbReference>
<organism evidence="2 3">
    <name type="scientific">Paenibacillus lycopersici</name>
    <dbReference type="NCBI Taxonomy" id="2704462"/>
    <lineage>
        <taxon>Bacteria</taxon>
        <taxon>Bacillati</taxon>
        <taxon>Bacillota</taxon>
        <taxon>Bacilli</taxon>
        <taxon>Bacillales</taxon>
        <taxon>Paenibacillaceae</taxon>
        <taxon>Paenibacillus</taxon>
    </lineage>
</organism>
<dbReference type="GO" id="GO:0005524">
    <property type="term" value="F:ATP binding"/>
    <property type="evidence" value="ECO:0007669"/>
    <property type="project" value="InterPro"/>
</dbReference>